<dbReference type="Proteomes" id="UP000468531">
    <property type="component" value="Unassembled WGS sequence"/>
</dbReference>
<protein>
    <submittedName>
        <fullName evidence="3">Uncharacterized protein</fullName>
    </submittedName>
</protein>
<proteinExistence type="predicted"/>
<evidence type="ECO:0000313" key="4">
    <source>
        <dbReference type="Proteomes" id="UP000468531"/>
    </source>
</evidence>
<dbReference type="Gene3D" id="1.10.287.1490">
    <property type="match status" value="1"/>
</dbReference>
<dbReference type="RefSeq" id="WP_163163151.1">
    <property type="nucleotide sequence ID" value="NZ_VKHP01000430.1"/>
</dbReference>
<keyword evidence="1" id="KW-0175">Coiled coil</keyword>
<feature type="chain" id="PRO_5026994285" evidence="2">
    <location>
        <begin position="23"/>
        <end position="197"/>
    </location>
</feature>
<evidence type="ECO:0000313" key="3">
    <source>
        <dbReference type="EMBL" id="NEV02765.1"/>
    </source>
</evidence>
<evidence type="ECO:0000256" key="2">
    <source>
        <dbReference type="SAM" id="SignalP"/>
    </source>
</evidence>
<dbReference type="EMBL" id="VKHP01000430">
    <property type="protein sequence ID" value="NEV02765.1"/>
    <property type="molecule type" value="Genomic_DNA"/>
</dbReference>
<name>A0A6P1BWX8_9BRAD</name>
<dbReference type="AlphaFoldDB" id="A0A6P1BWX8"/>
<sequence length="197" mass="22206">MRIALFVLMMVIGALSSGTAFAQSETDRLRDALRTATAQTRALEDQRTALQAKVADADREKAAAKKEVDDLKAQLKKADKEHREAVDEFNQRLAERDETLEKWKSAYEEAATVARSKDAERAKFEGEATAYKASTKSCLAKNTLLVKAGKEMVQRYKDLTIGEIVVSREPMIQQRRVEIQNQLQESTDKFLDQKVNP</sequence>
<keyword evidence="4" id="KW-1185">Reference proteome</keyword>
<feature type="coiled-coil region" evidence="1">
    <location>
        <begin position="26"/>
        <end position="92"/>
    </location>
</feature>
<accession>A0A6P1BWX8</accession>
<comment type="caution">
    <text evidence="3">The sequence shown here is derived from an EMBL/GenBank/DDBJ whole genome shotgun (WGS) entry which is preliminary data.</text>
</comment>
<feature type="signal peptide" evidence="2">
    <location>
        <begin position="1"/>
        <end position="22"/>
    </location>
</feature>
<organism evidence="3 4">
    <name type="scientific">Bradyrhizobium uaiense</name>
    <dbReference type="NCBI Taxonomy" id="2594946"/>
    <lineage>
        <taxon>Bacteria</taxon>
        <taxon>Pseudomonadati</taxon>
        <taxon>Pseudomonadota</taxon>
        <taxon>Alphaproteobacteria</taxon>
        <taxon>Hyphomicrobiales</taxon>
        <taxon>Nitrobacteraceae</taxon>
        <taxon>Bradyrhizobium</taxon>
    </lineage>
</organism>
<gene>
    <name evidence="3" type="ORF">FNJ47_45650</name>
</gene>
<evidence type="ECO:0000256" key="1">
    <source>
        <dbReference type="SAM" id="Coils"/>
    </source>
</evidence>
<reference evidence="3 4" key="1">
    <citation type="journal article" date="2020" name="Arch. Microbiol.">
        <title>Bradyrhizobium uaiense sp. nov., a new highly efficient cowpea symbiont.</title>
        <authorList>
            <person name="Cabral Michel D."/>
            <person name="Azarias Guimaraes A."/>
            <person name="Martins da Costa E."/>
            <person name="Soares de Carvalho T."/>
            <person name="Balsanelli E."/>
            <person name="Willems A."/>
            <person name="Maltempi de Souza E."/>
            <person name="de Souza Moreira F.M."/>
        </authorList>
    </citation>
    <scope>NUCLEOTIDE SEQUENCE [LARGE SCALE GENOMIC DNA]</scope>
    <source>
        <strain evidence="3 4">UFLA 03-164</strain>
    </source>
</reference>
<keyword evidence="2" id="KW-0732">Signal</keyword>